<evidence type="ECO:0000313" key="2">
    <source>
        <dbReference type="EMBL" id="MBB3839583.1"/>
    </source>
</evidence>
<name>A0A7W5ZLI2_9BACT</name>
<keyword evidence="1" id="KW-1133">Transmembrane helix</keyword>
<dbReference type="Proteomes" id="UP000541352">
    <property type="component" value="Unassembled WGS sequence"/>
</dbReference>
<organism evidence="2 3">
    <name type="scientific">Runella defluvii</name>
    <dbReference type="NCBI Taxonomy" id="370973"/>
    <lineage>
        <taxon>Bacteria</taxon>
        <taxon>Pseudomonadati</taxon>
        <taxon>Bacteroidota</taxon>
        <taxon>Cytophagia</taxon>
        <taxon>Cytophagales</taxon>
        <taxon>Spirosomataceae</taxon>
        <taxon>Runella</taxon>
    </lineage>
</organism>
<feature type="transmembrane region" description="Helical" evidence="1">
    <location>
        <begin position="117"/>
        <end position="139"/>
    </location>
</feature>
<gene>
    <name evidence="2" type="ORF">FHS57_003592</name>
</gene>
<sequence>MKTSEISWSWVIFSGAFALVGLVCLGFAYYFWNKNRKLKSSGLETTALVIAHYKKPQIPPSTAKAVVIQFTDNRNQTRVYYSSLYTTPVQFQVGETIRIWYQKSNPNEVLMEGKDEWLLPTVLGAFGVVFSLIGLPSLLKELFF</sequence>
<reference evidence="2 3" key="1">
    <citation type="submission" date="2020-08" db="EMBL/GenBank/DDBJ databases">
        <title>Genomic Encyclopedia of Type Strains, Phase IV (KMG-IV): sequencing the most valuable type-strain genomes for metagenomic binning, comparative biology and taxonomic classification.</title>
        <authorList>
            <person name="Goeker M."/>
        </authorList>
    </citation>
    <scope>NUCLEOTIDE SEQUENCE [LARGE SCALE GENOMIC DNA]</scope>
    <source>
        <strain evidence="2 3">DSM 17976</strain>
    </source>
</reference>
<comment type="caution">
    <text evidence="2">The sequence shown here is derived from an EMBL/GenBank/DDBJ whole genome shotgun (WGS) entry which is preliminary data.</text>
</comment>
<keyword evidence="1" id="KW-0812">Transmembrane</keyword>
<dbReference type="RefSeq" id="WP_183975989.1">
    <property type="nucleotide sequence ID" value="NZ_JACIBY010000007.1"/>
</dbReference>
<accession>A0A7W5ZLI2</accession>
<keyword evidence="3" id="KW-1185">Reference proteome</keyword>
<proteinExistence type="predicted"/>
<dbReference type="AlphaFoldDB" id="A0A7W5ZLI2"/>
<evidence type="ECO:0000256" key="1">
    <source>
        <dbReference type="SAM" id="Phobius"/>
    </source>
</evidence>
<protein>
    <submittedName>
        <fullName evidence="2">Cytochrome c oxidase assembly protein Cox11</fullName>
    </submittedName>
</protein>
<evidence type="ECO:0000313" key="3">
    <source>
        <dbReference type="Proteomes" id="UP000541352"/>
    </source>
</evidence>
<dbReference type="EMBL" id="JACIBY010000007">
    <property type="protein sequence ID" value="MBB3839583.1"/>
    <property type="molecule type" value="Genomic_DNA"/>
</dbReference>
<keyword evidence="1" id="KW-0472">Membrane</keyword>
<feature type="transmembrane region" description="Helical" evidence="1">
    <location>
        <begin position="6"/>
        <end position="32"/>
    </location>
</feature>